<gene>
    <name evidence="14" type="ordered locus">Dd703_2667</name>
</gene>
<organism evidence="14 15">
    <name type="scientific">Musicola paradisiaca (strain Ech703)</name>
    <name type="common">Dickeya paradisiaca</name>
    <name type="synonym">Dickeya dadantii</name>
    <dbReference type="NCBI Taxonomy" id="579405"/>
    <lineage>
        <taxon>Bacteria</taxon>
        <taxon>Pseudomonadati</taxon>
        <taxon>Pseudomonadota</taxon>
        <taxon>Gammaproteobacteria</taxon>
        <taxon>Enterobacterales</taxon>
        <taxon>Pectobacteriaceae</taxon>
        <taxon>Musicola</taxon>
    </lineage>
</organism>
<dbReference type="NCBIfam" id="TIGR00720">
    <property type="entry name" value="sda_mono"/>
    <property type="match status" value="1"/>
</dbReference>
<evidence type="ECO:0000256" key="2">
    <source>
        <dbReference type="ARBA" id="ARBA00004742"/>
    </source>
</evidence>
<sequence length="456" mass="49269">MVSVFDIFKIGIGPSSSHTVGPMKAGKMFTDDLVSRDLMPSVAAITVDIYGSLSLTGKGHHTDIAIIMGLAGNLPDTVDIDAIPAFIQQVQHTQRLPLLHGQHEVSFPLNSTLRFQPENLPLHENGMTINALNDQQEVLYSKTYYSIGGGFVVDQESFGKPSVQEESAPWPFYSARQLLQHCHDNCLSLSAVVMKNEIAMHSREALESYFASVWQTMQNGIHRGMNTEGVLPGPLRVPRRASALHRLLFINGRYSSDPMDAMDWVNMFAMAVSEENAAGGRVVTAPTNGACGIIPAVLAYYDRFIQPVTPETSLRYFLAAGAIGILFKMNASISGAEVGCQGEVGVACSMAAAGLAELLGANPEQVCIAAEIGMEHNLGLTCDPVAGQVQVPCIERNAIAAVKAINAARMAIRRTSEPRVSLDKVIETMYETGKDMNAKYRETSRGGLAIKVVQCE</sequence>
<dbReference type="AlphaFoldDB" id="C6CAE6"/>
<dbReference type="EC" id="4.3.1.17" evidence="11"/>
<evidence type="ECO:0000256" key="7">
    <source>
        <dbReference type="ARBA" id="ARBA00023004"/>
    </source>
</evidence>
<evidence type="ECO:0000259" key="12">
    <source>
        <dbReference type="Pfam" id="PF03313"/>
    </source>
</evidence>
<dbReference type="HOGENOM" id="CLU_022305_0_1_6"/>
<keyword evidence="9 11" id="KW-0456">Lyase</keyword>
<evidence type="ECO:0000256" key="6">
    <source>
        <dbReference type="ARBA" id="ARBA00022723"/>
    </source>
</evidence>
<protein>
    <recommendedName>
        <fullName evidence="11">L-serine dehydratase</fullName>
        <ecNumber evidence="11">4.3.1.17</ecNumber>
    </recommendedName>
</protein>
<dbReference type="GO" id="GO:0051539">
    <property type="term" value="F:4 iron, 4 sulfur cluster binding"/>
    <property type="evidence" value="ECO:0007669"/>
    <property type="project" value="UniProtKB-UniRule"/>
</dbReference>
<keyword evidence="4 11" id="KW-0312">Gluconeogenesis</keyword>
<comment type="catalytic activity">
    <reaction evidence="10 11">
        <text>L-serine = pyruvate + NH4(+)</text>
        <dbReference type="Rhea" id="RHEA:19169"/>
        <dbReference type="ChEBI" id="CHEBI:15361"/>
        <dbReference type="ChEBI" id="CHEBI:28938"/>
        <dbReference type="ChEBI" id="CHEBI:33384"/>
        <dbReference type="EC" id="4.3.1.17"/>
    </reaction>
</comment>
<dbReference type="InterPro" id="IPR029009">
    <property type="entry name" value="ASB_dom_sf"/>
</dbReference>
<name>C6CAE6_MUSP7</name>
<comment type="similarity">
    <text evidence="3 11">Belongs to the iron-sulfur dependent L-serine dehydratase family.</text>
</comment>
<dbReference type="KEGG" id="dda:Dd703_2667"/>
<dbReference type="PANTHER" id="PTHR30182">
    <property type="entry name" value="L-SERINE DEHYDRATASE"/>
    <property type="match status" value="1"/>
</dbReference>
<evidence type="ECO:0000256" key="10">
    <source>
        <dbReference type="ARBA" id="ARBA00049406"/>
    </source>
</evidence>
<reference evidence="14" key="1">
    <citation type="submission" date="2009-06" db="EMBL/GenBank/DDBJ databases">
        <title>Complete sequence of Dickeya dadantii Ech703.</title>
        <authorList>
            <consortium name="US DOE Joint Genome Institute"/>
            <person name="Lucas S."/>
            <person name="Copeland A."/>
            <person name="Lapidus A."/>
            <person name="Glavina del Rio T."/>
            <person name="Dalin E."/>
            <person name="Tice H."/>
            <person name="Bruce D."/>
            <person name="Goodwin L."/>
            <person name="Pitluck S."/>
            <person name="Chertkov O."/>
            <person name="Brettin T."/>
            <person name="Detter J.C."/>
            <person name="Han C."/>
            <person name="Larimer F."/>
            <person name="Land M."/>
            <person name="Hauser L."/>
            <person name="Kyrpides N."/>
            <person name="Mikhailova N."/>
            <person name="Balakrishnan V."/>
            <person name="Glasner J."/>
            <person name="Perna N.T."/>
        </authorList>
    </citation>
    <scope>NUCLEOTIDE SEQUENCE [LARGE SCALE GENOMIC DNA]</scope>
    <source>
        <strain evidence="14">Ech703</strain>
    </source>
</reference>
<dbReference type="GO" id="GO:0046872">
    <property type="term" value="F:metal ion binding"/>
    <property type="evidence" value="ECO:0007669"/>
    <property type="project" value="UniProtKB-KW"/>
</dbReference>
<dbReference type="Pfam" id="PF03313">
    <property type="entry name" value="SDH_alpha"/>
    <property type="match status" value="1"/>
</dbReference>
<keyword evidence="8 11" id="KW-0411">Iron-sulfur</keyword>
<keyword evidence="6 11" id="KW-0479">Metal-binding</keyword>
<dbReference type="Proteomes" id="UP000002734">
    <property type="component" value="Chromosome"/>
</dbReference>
<dbReference type="Pfam" id="PF03315">
    <property type="entry name" value="SDH_beta"/>
    <property type="match status" value="1"/>
</dbReference>
<evidence type="ECO:0000256" key="9">
    <source>
        <dbReference type="ARBA" id="ARBA00023239"/>
    </source>
</evidence>
<evidence type="ECO:0000259" key="13">
    <source>
        <dbReference type="Pfam" id="PF03315"/>
    </source>
</evidence>
<keyword evidence="7 11" id="KW-0408">Iron</keyword>
<proteinExistence type="inferred from homology"/>
<feature type="domain" description="Serine dehydratase beta chain" evidence="13">
    <location>
        <begin position="3"/>
        <end position="156"/>
    </location>
</feature>
<evidence type="ECO:0000256" key="8">
    <source>
        <dbReference type="ARBA" id="ARBA00023014"/>
    </source>
</evidence>
<dbReference type="eggNOG" id="COG1760">
    <property type="taxonomic scope" value="Bacteria"/>
</dbReference>
<dbReference type="GO" id="GO:0006094">
    <property type="term" value="P:gluconeogenesis"/>
    <property type="evidence" value="ECO:0007669"/>
    <property type="project" value="UniProtKB-KW"/>
</dbReference>
<evidence type="ECO:0000313" key="15">
    <source>
        <dbReference type="Proteomes" id="UP000002734"/>
    </source>
</evidence>
<evidence type="ECO:0000313" key="14">
    <source>
        <dbReference type="EMBL" id="ACS86444.1"/>
    </source>
</evidence>
<evidence type="ECO:0000256" key="3">
    <source>
        <dbReference type="ARBA" id="ARBA00008636"/>
    </source>
</evidence>
<dbReference type="EMBL" id="CP001654">
    <property type="protein sequence ID" value="ACS86444.1"/>
    <property type="molecule type" value="Genomic_DNA"/>
</dbReference>
<evidence type="ECO:0000256" key="1">
    <source>
        <dbReference type="ARBA" id="ARBA00001966"/>
    </source>
</evidence>
<dbReference type="RefSeq" id="WP_015854350.1">
    <property type="nucleotide sequence ID" value="NC_012880.1"/>
</dbReference>
<comment type="cofactor">
    <cofactor evidence="1 11">
        <name>[4Fe-4S] cluster</name>
        <dbReference type="ChEBI" id="CHEBI:49883"/>
    </cofactor>
</comment>
<evidence type="ECO:0000256" key="5">
    <source>
        <dbReference type="ARBA" id="ARBA00022485"/>
    </source>
</evidence>
<evidence type="ECO:0000256" key="11">
    <source>
        <dbReference type="RuleBase" id="RU366059"/>
    </source>
</evidence>
<accession>C6CAE6</accession>
<keyword evidence="15" id="KW-1185">Reference proteome</keyword>
<dbReference type="InterPro" id="IPR004644">
    <property type="entry name" value="Fe-S_L-Ser_mono"/>
</dbReference>
<evidence type="ECO:0000256" key="4">
    <source>
        <dbReference type="ARBA" id="ARBA00022432"/>
    </source>
</evidence>
<dbReference type="InterPro" id="IPR051318">
    <property type="entry name" value="Fe-S_L-Ser"/>
</dbReference>
<dbReference type="InterPro" id="IPR005131">
    <property type="entry name" value="Ser_deHydtase_bsu"/>
</dbReference>
<dbReference type="FunFam" id="3.30.1330.90:FF:000001">
    <property type="entry name" value="L-serine ammonia-lyase 1"/>
    <property type="match status" value="1"/>
</dbReference>
<dbReference type="STRING" id="579405.Dd703_2667"/>
<dbReference type="SUPFAM" id="SSF143548">
    <property type="entry name" value="Serine metabolism enzymes domain"/>
    <property type="match status" value="1"/>
</dbReference>
<keyword evidence="5 11" id="KW-0004">4Fe-4S</keyword>
<dbReference type="GO" id="GO:0003941">
    <property type="term" value="F:L-serine ammonia-lyase activity"/>
    <property type="evidence" value="ECO:0007669"/>
    <property type="project" value="UniProtKB-UniRule"/>
</dbReference>
<comment type="pathway">
    <text evidence="2">Carbohydrate biosynthesis; gluconeogenesis.</text>
</comment>
<dbReference type="InterPro" id="IPR005130">
    <property type="entry name" value="Ser_deHydtase-like_asu"/>
</dbReference>
<dbReference type="PANTHER" id="PTHR30182:SF1">
    <property type="entry name" value="L-SERINE DEHYDRATASE 1"/>
    <property type="match status" value="1"/>
</dbReference>
<feature type="domain" description="Serine dehydratase-like alpha subunit" evidence="12">
    <location>
        <begin position="187"/>
        <end position="449"/>
    </location>
</feature>
<dbReference type="GO" id="GO:0009063">
    <property type="term" value="P:amino acid catabolic process"/>
    <property type="evidence" value="ECO:0007669"/>
    <property type="project" value="UniProtKB-ARBA"/>
</dbReference>
<dbReference type="Gene3D" id="3.30.1330.90">
    <property type="entry name" value="D-3-phosphoglycerate dehydrogenase, domain 3"/>
    <property type="match status" value="1"/>
</dbReference>